<dbReference type="Gene3D" id="2.60.120.460">
    <property type="entry name" value="YjbQ-like"/>
    <property type="match status" value="1"/>
</dbReference>
<reference evidence="1" key="1">
    <citation type="journal article" date="2015" name="Nature">
        <title>Complex archaea that bridge the gap between prokaryotes and eukaryotes.</title>
        <authorList>
            <person name="Spang A."/>
            <person name="Saw J.H."/>
            <person name="Jorgensen S.L."/>
            <person name="Zaremba-Niedzwiedzka K."/>
            <person name="Martijn J."/>
            <person name="Lind A.E."/>
            <person name="van Eijk R."/>
            <person name="Schleper C."/>
            <person name="Guy L."/>
            <person name="Ettema T.J."/>
        </authorList>
    </citation>
    <scope>NUCLEOTIDE SEQUENCE</scope>
</reference>
<evidence type="ECO:0008006" key="2">
    <source>
        <dbReference type="Google" id="ProtNLM"/>
    </source>
</evidence>
<accession>A0A0F9LKM8</accession>
<dbReference type="InterPro" id="IPR035917">
    <property type="entry name" value="YjbQ-like_sf"/>
</dbReference>
<dbReference type="SUPFAM" id="SSF111038">
    <property type="entry name" value="YjbQ-like"/>
    <property type="match status" value="1"/>
</dbReference>
<name>A0A0F9LKM8_9ZZZZ</name>
<dbReference type="NCBIfam" id="TIGR00149">
    <property type="entry name" value="TIGR00149_YjbQ"/>
    <property type="match status" value="1"/>
</dbReference>
<dbReference type="PANTHER" id="PTHR30615">
    <property type="entry name" value="UNCHARACTERIZED PROTEIN YJBQ-RELATED"/>
    <property type="match status" value="1"/>
</dbReference>
<dbReference type="EMBL" id="LAZR01012222">
    <property type="protein sequence ID" value="KKM27960.1"/>
    <property type="molecule type" value="Genomic_DNA"/>
</dbReference>
<dbReference type="InterPro" id="IPR001602">
    <property type="entry name" value="UPF0047_YjbQ-like"/>
</dbReference>
<comment type="caution">
    <text evidence="1">The sequence shown here is derived from an EMBL/GenBank/DDBJ whole genome shotgun (WGS) entry which is preliminary data.</text>
</comment>
<protein>
    <recommendedName>
        <fullName evidence="2">Secondary thiamine-phosphate synthase enzyme</fullName>
    </recommendedName>
</protein>
<dbReference type="PANTHER" id="PTHR30615:SF2">
    <property type="entry name" value="YJBQ FAMILY PROTEIN"/>
    <property type="match status" value="1"/>
</dbReference>
<dbReference type="Pfam" id="PF01894">
    <property type="entry name" value="YjbQ"/>
    <property type="match status" value="1"/>
</dbReference>
<proteinExistence type="predicted"/>
<dbReference type="PIRSF" id="PIRSF004681">
    <property type="entry name" value="UCP004681"/>
    <property type="match status" value="1"/>
</dbReference>
<sequence length="139" mass="15880">MKSLTEHLVFSTDHRREFINITPPVEALVEKSGVREGLCLVNAMHITASVFINDDERGLHADFEEWLEKLAPHEPVSKYRHNLTGEDNADAHLKRTIMGREVVVAITGGRLDFGPWEQIFYGEFDGRRKKRVLVKIIGD</sequence>
<dbReference type="AlphaFoldDB" id="A0A0F9LKM8"/>
<evidence type="ECO:0000313" key="1">
    <source>
        <dbReference type="EMBL" id="KKM27960.1"/>
    </source>
</evidence>
<gene>
    <name evidence="1" type="ORF">LCGC14_1569480</name>
</gene>
<organism evidence="1">
    <name type="scientific">marine sediment metagenome</name>
    <dbReference type="NCBI Taxonomy" id="412755"/>
    <lineage>
        <taxon>unclassified sequences</taxon>
        <taxon>metagenomes</taxon>
        <taxon>ecological metagenomes</taxon>
    </lineage>
</organism>